<accession>A0A3A1QRM1</accession>
<dbReference type="AlphaFoldDB" id="A0A3A1QRM1"/>
<sequence length="86" mass="9750">MKIDSQGSGIIPGPFLCFLKALFLEFADSQMKDNTLIHSGNPGLQERIETLCQFLDNHSSSPGEIRLMEFFRKRQFVGKTAFLKKV</sequence>
<protein>
    <submittedName>
        <fullName evidence="1">Uncharacterized protein</fullName>
    </submittedName>
</protein>
<comment type="caution">
    <text evidence="1">The sequence shown here is derived from an EMBL/GenBank/DDBJ whole genome shotgun (WGS) entry which is preliminary data.</text>
</comment>
<gene>
    <name evidence="1" type="ORF">D3H55_17745</name>
</gene>
<evidence type="ECO:0000313" key="1">
    <source>
        <dbReference type="EMBL" id="RIW29848.1"/>
    </source>
</evidence>
<dbReference type="Proteomes" id="UP000265801">
    <property type="component" value="Unassembled WGS sequence"/>
</dbReference>
<reference evidence="1 2" key="1">
    <citation type="submission" date="2018-09" db="EMBL/GenBank/DDBJ databases">
        <title>Bacillus saliacetes sp. nov., isolated from Thai shrimp paste (Ka-pi).</title>
        <authorList>
            <person name="Daroonpunt R."/>
            <person name="Tanasupawat S."/>
            <person name="Yiamsombut S."/>
        </authorList>
    </citation>
    <scope>NUCLEOTIDE SEQUENCE [LARGE SCALE GENOMIC DNA]</scope>
    <source>
        <strain evidence="1 2">SKP7-4</strain>
    </source>
</reference>
<dbReference type="EMBL" id="QXIR01000029">
    <property type="protein sequence ID" value="RIW29848.1"/>
    <property type="molecule type" value="Genomic_DNA"/>
</dbReference>
<name>A0A3A1QRM1_9BACI</name>
<evidence type="ECO:0000313" key="2">
    <source>
        <dbReference type="Proteomes" id="UP000265801"/>
    </source>
</evidence>
<organism evidence="1 2">
    <name type="scientific">Bacillus salacetis</name>
    <dbReference type="NCBI Taxonomy" id="2315464"/>
    <lineage>
        <taxon>Bacteria</taxon>
        <taxon>Bacillati</taxon>
        <taxon>Bacillota</taxon>
        <taxon>Bacilli</taxon>
        <taxon>Bacillales</taxon>
        <taxon>Bacillaceae</taxon>
        <taxon>Bacillus</taxon>
    </lineage>
</organism>
<keyword evidence="2" id="KW-1185">Reference proteome</keyword>
<proteinExistence type="predicted"/>